<dbReference type="RefSeq" id="WP_185501010.1">
    <property type="nucleotide sequence ID" value="NZ_JAARWM010000002.1"/>
</dbReference>
<reference evidence="1 2" key="1">
    <citation type="submission" date="2020-03" db="EMBL/GenBank/DDBJ databases">
        <title>Soil Listeria distribution.</title>
        <authorList>
            <person name="Liao J."/>
            <person name="Wiedmann M."/>
        </authorList>
    </citation>
    <scope>NUCLEOTIDE SEQUENCE [LARGE SCALE GENOMIC DNA]</scope>
    <source>
        <strain evidence="1 2">FSL L7-0297</strain>
    </source>
</reference>
<sequence>MEYTSNGKCPCGSGEKYKKCCKDEDESIKNILIKVEIDLFLKMKYQEELKDDLIFQKDGIEIKIDVDSEKVFATKSVSVSGLVEKTLLKEYSSFSDLMDNIPEKTVKEINDLPKSLIKAIEELVAWLDLALLINQPGDLIKNVRDFIYDDENQEWIKFPQDIKANVTLKSPRILNKLRKEFIQKELDNGVKPFKAFIFLKHAKHEENLSVKWINATIAAELAIKEFFIRYNPKLKYIVTEMPAPPLQKMYRGMLESVTDGFVSSKWKELQEGAKKRNSLVHNPRETELNEWEVIKYINDVETAIFELVNLLDEDSIFYKDYEASQIVEKQFIEYFKMED</sequence>
<dbReference type="InterPro" id="IPR004027">
    <property type="entry name" value="SEC_C_motif"/>
</dbReference>
<comment type="caution">
    <text evidence="1">The sequence shown here is derived from an EMBL/GenBank/DDBJ whole genome shotgun (WGS) entry which is preliminary data.</text>
</comment>
<evidence type="ECO:0000313" key="1">
    <source>
        <dbReference type="EMBL" id="MBC2142315.1"/>
    </source>
</evidence>
<dbReference type="SUPFAM" id="SSF103642">
    <property type="entry name" value="Sec-C motif"/>
    <property type="match status" value="1"/>
</dbReference>
<gene>
    <name evidence="1" type="ORF">HCA89_08310</name>
</gene>
<name>A0AB73H967_LISIO</name>
<dbReference type="Proteomes" id="UP000552309">
    <property type="component" value="Unassembled WGS sequence"/>
</dbReference>
<accession>A0AB73H967</accession>
<organism evidence="1 2">
    <name type="scientific">Listeria innocua</name>
    <dbReference type="NCBI Taxonomy" id="1642"/>
    <lineage>
        <taxon>Bacteria</taxon>
        <taxon>Bacillati</taxon>
        <taxon>Bacillota</taxon>
        <taxon>Bacilli</taxon>
        <taxon>Bacillales</taxon>
        <taxon>Listeriaceae</taxon>
        <taxon>Listeria</taxon>
    </lineage>
</organism>
<dbReference type="AlphaFoldDB" id="A0AB73H967"/>
<dbReference type="EMBL" id="JAARXV010000003">
    <property type="protein sequence ID" value="MBC2142315.1"/>
    <property type="molecule type" value="Genomic_DNA"/>
</dbReference>
<proteinExistence type="predicted"/>
<dbReference type="Pfam" id="PF02810">
    <property type="entry name" value="SEC-C"/>
    <property type="match status" value="1"/>
</dbReference>
<protein>
    <submittedName>
        <fullName evidence="1">SEC-C domain-containing protein</fullName>
    </submittedName>
</protein>
<evidence type="ECO:0000313" key="2">
    <source>
        <dbReference type="Proteomes" id="UP000552309"/>
    </source>
</evidence>